<accession>A0A7Y4NC90</accession>
<proteinExistence type="predicted"/>
<keyword evidence="2" id="KW-0255">Endonuclease</keyword>
<dbReference type="PROSITE" id="PS51841">
    <property type="entry name" value="LTD"/>
    <property type="match status" value="1"/>
</dbReference>
<name>A0A7Y4NC90_9BACT</name>
<dbReference type="Proteomes" id="UP000528460">
    <property type="component" value="Unassembled WGS sequence"/>
</dbReference>
<gene>
    <name evidence="2" type="ORF">HNS30_08500</name>
</gene>
<reference evidence="2 3" key="1">
    <citation type="submission" date="2020-05" db="EMBL/GenBank/DDBJ databases">
        <authorList>
            <person name="Whitworth D."/>
        </authorList>
    </citation>
    <scope>NUCLEOTIDE SEQUENCE [LARGE SCALE GENOMIC DNA]</scope>
    <source>
        <strain evidence="2 3">CA046A</strain>
    </source>
</reference>
<dbReference type="InterPro" id="IPR001322">
    <property type="entry name" value="Lamin_tail_dom"/>
</dbReference>
<dbReference type="InterPro" id="IPR036691">
    <property type="entry name" value="Endo/exonu/phosph_ase_sf"/>
</dbReference>
<comment type="caution">
    <text evidence="2">The sequence shown here is derived from an EMBL/GenBank/DDBJ whole genome shotgun (WGS) entry which is preliminary data.</text>
</comment>
<dbReference type="Pfam" id="PF00932">
    <property type="entry name" value="LTD"/>
    <property type="match status" value="1"/>
</dbReference>
<dbReference type="SUPFAM" id="SSF56219">
    <property type="entry name" value="DNase I-like"/>
    <property type="match status" value="1"/>
</dbReference>
<keyword evidence="2" id="KW-0540">Nuclease</keyword>
<dbReference type="AlphaFoldDB" id="A0A7Y4NC90"/>
<evidence type="ECO:0000313" key="3">
    <source>
        <dbReference type="Proteomes" id="UP000528460"/>
    </source>
</evidence>
<dbReference type="Gene3D" id="2.60.40.1260">
    <property type="entry name" value="Lamin Tail domain"/>
    <property type="match status" value="1"/>
</dbReference>
<sequence>MVDTADFNTLLAGLPGTYRGFLANNTTYVLSGASQYSAGEQKPGIVYDSTLTYRSAQVILTAQAADFGGRPPLRVDFTTRIHGEDAPLVVIVTHMKAFEDRTSYDQRQRSAVALKNYLDQWLPTARVLVIGDWNDDLDHSITTENGVALSSPYLNFLNDPAHYTFLTKVLTDATIRTTTEYDDVIDHTMVTDEVAVDAVPGGVQVLRPDTSIPDYAHTVSDHYPVLTRYDLSGVPGPRVRLTAPLGGTFVTGTQLTFTWRSVGVDTVRIEASYDGGNSWSVVVPSVSADAGSFTWTVPALESDLVCLRVVDTANASRFSMNPDRIWFLRTAPRVIINEVLANEPALPGGTAHEFVEVYNAGSAPVDLSGWSLWDALNRQHVFAPGTVLQPGRPLVVFGGPEGFTPGTPDTVASSGGTLSLNNTSDIVRLKRADGGVEDSVEYFSTVDAVSINRSPDLSPDAGFVLHTVLTPGRQSSPGRRADGGAF</sequence>
<dbReference type="SUPFAM" id="SSF74853">
    <property type="entry name" value="Lamin A/C globular tail domain"/>
    <property type="match status" value="1"/>
</dbReference>
<protein>
    <submittedName>
        <fullName evidence="2">Endonuclease</fullName>
    </submittedName>
</protein>
<dbReference type="Gene3D" id="3.60.10.10">
    <property type="entry name" value="Endonuclease/exonuclease/phosphatase"/>
    <property type="match status" value="1"/>
</dbReference>
<keyword evidence="2" id="KW-0378">Hydrolase</keyword>
<organism evidence="2 3">
    <name type="scientific">Corallococcus exercitus</name>
    <dbReference type="NCBI Taxonomy" id="2316736"/>
    <lineage>
        <taxon>Bacteria</taxon>
        <taxon>Pseudomonadati</taxon>
        <taxon>Myxococcota</taxon>
        <taxon>Myxococcia</taxon>
        <taxon>Myxococcales</taxon>
        <taxon>Cystobacterineae</taxon>
        <taxon>Myxococcaceae</taxon>
        <taxon>Corallococcus</taxon>
    </lineage>
</organism>
<dbReference type="InterPro" id="IPR036415">
    <property type="entry name" value="Lamin_tail_dom_sf"/>
</dbReference>
<dbReference type="GO" id="GO:0004519">
    <property type="term" value="F:endonuclease activity"/>
    <property type="evidence" value="ECO:0007669"/>
    <property type="project" value="UniProtKB-KW"/>
</dbReference>
<dbReference type="EMBL" id="JABFJW010000046">
    <property type="protein sequence ID" value="NOK09068.1"/>
    <property type="molecule type" value="Genomic_DNA"/>
</dbReference>
<evidence type="ECO:0000259" key="1">
    <source>
        <dbReference type="PROSITE" id="PS51841"/>
    </source>
</evidence>
<feature type="domain" description="LTD" evidence="1">
    <location>
        <begin position="323"/>
        <end position="453"/>
    </location>
</feature>
<evidence type="ECO:0000313" key="2">
    <source>
        <dbReference type="EMBL" id="NOK09068.1"/>
    </source>
</evidence>